<feature type="region of interest" description="Disordered" evidence="4">
    <location>
        <begin position="426"/>
        <end position="447"/>
    </location>
</feature>
<dbReference type="SUPFAM" id="SSF52980">
    <property type="entry name" value="Restriction endonuclease-like"/>
    <property type="match status" value="2"/>
</dbReference>
<dbReference type="GO" id="GO:0003677">
    <property type="term" value="F:DNA binding"/>
    <property type="evidence" value="ECO:0007669"/>
    <property type="project" value="InterPro"/>
</dbReference>
<proteinExistence type="predicted"/>
<dbReference type="Pfam" id="PF02976">
    <property type="entry name" value="MutH"/>
    <property type="match status" value="1"/>
</dbReference>
<accession>A0A414NVD9</accession>
<evidence type="ECO:0000259" key="5">
    <source>
        <dbReference type="SMART" id="SM00927"/>
    </source>
</evidence>
<keyword evidence="2 6" id="KW-0255">Endonuclease</keyword>
<keyword evidence="3" id="KW-0378">Hydrolase</keyword>
<feature type="domain" description="DNA mismatch repair MutH/Type II restriction enzyme Sau3AI" evidence="5">
    <location>
        <begin position="72"/>
        <end position="174"/>
    </location>
</feature>
<dbReference type="Proteomes" id="UP000283442">
    <property type="component" value="Unassembled WGS sequence"/>
</dbReference>
<name>A0A414NVD9_9FIRM</name>
<keyword evidence="1" id="KW-0540">Nuclease</keyword>
<dbReference type="InterPro" id="IPR037057">
    <property type="entry name" value="DNA_rep_MutH/T2_RE_sf"/>
</dbReference>
<evidence type="ECO:0000256" key="3">
    <source>
        <dbReference type="ARBA" id="ARBA00022801"/>
    </source>
</evidence>
<dbReference type="EMBL" id="QRHE01000009">
    <property type="protein sequence ID" value="RHF50939.1"/>
    <property type="molecule type" value="Genomic_DNA"/>
</dbReference>
<dbReference type="RefSeq" id="WP_118176412.1">
    <property type="nucleotide sequence ID" value="NZ_CAUEAC010000004.1"/>
</dbReference>
<dbReference type="GO" id="GO:0004519">
    <property type="term" value="F:endonuclease activity"/>
    <property type="evidence" value="ECO:0007669"/>
    <property type="project" value="UniProtKB-KW"/>
</dbReference>
<sequence length="490" mass="56099">MKATPLYDSTDPSSIESYGKMMIGQTFRSIYEQSAKSENIHTAQETTAAYVTRHEDKNYKGGVGNLVEECWFGYKANSDAEADFPEAGVELKVTPYVETKKGFRAKERLVLTMINYVEIVKERDFEHSHLWEKAQLMLLVWYLHVKGTSDMDSTVDFVQLFTPPAEDLKIIQNDYQKIVAKVKAGKAHELSESDTLYLGACTKSSSSKVRRKQPFSDEPAKPRAFSFKNSYMTYVLLHYIMPGKKTYEPIIKKGQVVSDFERYVMDKITAAKDKSTAELAAKFGIETKPKNIEALLAFRLLGVKGNQCEEFEKAGIAVKTIRIKKNGTIRENMSFPPIRYQELAQETWEDCTFGNYLRETRFLFVVYREDDSGKYRLQGAQFWNIPVKDLNGDVRSVWQETHDIIANGKLILRVNRQGQYVNNLPKKADHPISHVRPHGKNRDDVAPLPDGTHIQIGPGVHWADDTAYTKQCFWLNNDYILNQLDKNLKN</sequence>
<dbReference type="AlphaFoldDB" id="A0A414NVD9"/>
<organism evidence="6 7">
    <name type="scientific">Mitsuokella multacida</name>
    <dbReference type="NCBI Taxonomy" id="52226"/>
    <lineage>
        <taxon>Bacteria</taxon>
        <taxon>Bacillati</taxon>
        <taxon>Bacillota</taxon>
        <taxon>Negativicutes</taxon>
        <taxon>Selenomonadales</taxon>
        <taxon>Selenomonadaceae</taxon>
        <taxon>Mitsuokella</taxon>
    </lineage>
</organism>
<dbReference type="GO" id="GO:0016787">
    <property type="term" value="F:hydrolase activity"/>
    <property type="evidence" value="ECO:0007669"/>
    <property type="project" value="UniProtKB-KW"/>
</dbReference>
<dbReference type="OrthoDB" id="3188707at2"/>
<dbReference type="CDD" id="cd22356">
    <property type="entry name" value="Sau3AI_N-like"/>
    <property type="match status" value="1"/>
</dbReference>
<evidence type="ECO:0000256" key="2">
    <source>
        <dbReference type="ARBA" id="ARBA00022759"/>
    </source>
</evidence>
<comment type="caution">
    <text evidence="6">The sequence shown here is derived from an EMBL/GenBank/DDBJ whole genome shotgun (WGS) entry which is preliminary data.</text>
</comment>
<evidence type="ECO:0000256" key="4">
    <source>
        <dbReference type="SAM" id="MobiDB-lite"/>
    </source>
</evidence>
<evidence type="ECO:0000313" key="6">
    <source>
        <dbReference type="EMBL" id="RHF50939.1"/>
    </source>
</evidence>
<dbReference type="Gene3D" id="3.40.600.10">
    <property type="entry name" value="DNA mismatch repair MutH/Restriction endonuclease, type II"/>
    <property type="match status" value="2"/>
</dbReference>
<reference evidence="6 7" key="1">
    <citation type="submission" date="2018-08" db="EMBL/GenBank/DDBJ databases">
        <title>A genome reference for cultivated species of the human gut microbiota.</title>
        <authorList>
            <person name="Zou Y."/>
            <person name="Xue W."/>
            <person name="Luo G."/>
        </authorList>
    </citation>
    <scope>NUCLEOTIDE SEQUENCE [LARGE SCALE GENOMIC DNA]</scope>
    <source>
        <strain evidence="6 7">AM25-21AC</strain>
    </source>
</reference>
<gene>
    <name evidence="6" type="ORF">DW674_08785</name>
</gene>
<protein>
    <submittedName>
        <fullName evidence="6">Restriction endonuclease</fullName>
    </submittedName>
</protein>
<dbReference type="CDD" id="cd22355">
    <property type="entry name" value="Sau3AI_C"/>
    <property type="match status" value="1"/>
</dbReference>
<dbReference type="InterPro" id="IPR011335">
    <property type="entry name" value="Restrct_endonuc-II-like"/>
</dbReference>
<evidence type="ECO:0000313" key="7">
    <source>
        <dbReference type="Proteomes" id="UP000283442"/>
    </source>
</evidence>
<dbReference type="SMART" id="SM00927">
    <property type="entry name" value="MutH"/>
    <property type="match status" value="1"/>
</dbReference>
<dbReference type="NCBIfam" id="NF040973">
    <property type="entry name" value="restrict_Sau3AI"/>
    <property type="match status" value="1"/>
</dbReference>
<dbReference type="InterPro" id="IPR011337">
    <property type="entry name" value="DNA_rep_MutH/RE_typeII_Sau3AI"/>
</dbReference>
<evidence type="ECO:0000256" key="1">
    <source>
        <dbReference type="ARBA" id="ARBA00022722"/>
    </source>
</evidence>